<name>A0A7M7P270_STRPU</name>
<reference evidence="3" key="2">
    <citation type="submission" date="2021-01" db="UniProtKB">
        <authorList>
            <consortium name="EnsemblMetazoa"/>
        </authorList>
    </citation>
    <scope>IDENTIFICATION</scope>
</reference>
<dbReference type="AlphaFoldDB" id="A0A7M7P270"/>
<accession>A0A7M7P270</accession>
<evidence type="ECO:0000256" key="2">
    <source>
        <dbReference type="SAM" id="SignalP"/>
    </source>
</evidence>
<keyword evidence="2" id="KW-0732">Signal</keyword>
<dbReference type="GeneID" id="100893683"/>
<keyword evidence="4" id="KW-1185">Reference proteome</keyword>
<evidence type="ECO:0000313" key="3">
    <source>
        <dbReference type="EnsemblMetazoa" id="XP_030845136"/>
    </source>
</evidence>
<dbReference type="OrthoDB" id="10387038at2759"/>
<sequence length="197" mass="21642">MMEVRTSVTAVTVLLALLCAVATGDDYVPSKLYADSSPGSMYDVDGVATQPEDDNDVDDLLMTVIARLIQNIDPNKLDKASTHRLLAAITGLNPPQQIHLSKALLDENLDPANADFMIPDDDKRSRCRGRQCRNVGGLNPNANLRPLPFGKRSRFSGASQHQGSLSSSSLGDFSNKRGRTKNRIRERVPHFLPFGRR</sequence>
<feature type="signal peptide" evidence="2">
    <location>
        <begin position="1"/>
        <end position="24"/>
    </location>
</feature>
<dbReference type="RefSeq" id="XP_030845136.1">
    <property type="nucleotide sequence ID" value="XM_030989276.1"/>
</dbReference>
<proteinExistence type="predicted"/>
<feature type="compositionally biased region" description="Low complexity" evidence="1">
    <location>
        <begin position="156"/>
        <end position="171"/>
    </location>
</feature>
<dbReference type="EnsemblMetazoa" id="XM_030989276">
    <property type="protein sequence ID" value="XP_030845136"/>
    <property type="gene ID" value="LOC100893683"/>
</dbReference>
<dbReference type="InParanoid" id="A0A7M7P270"/>
<feature type="region of interest" description="Disordered" evidence="1">
    <location>
        <begin position="120"/>
        <end position="197"/>
    </location>
</feature>
<evidence type="ECO:0000313" key="4">
    <source>
        <dbReference type="Proteomes" id="UP000007110"/>
    </source>
</evidence>
<reference evidence="4" key="1">
    <citation type="submission" date="2015-02" db="EMBL/GenBank/DDBJ databases">
        <title>Genome sequencing for Strongylocentrotus purpuratus.</title>
        <authorList>
            <person name="Murali S."/>
            <person name="Liu Y."/>
            <person name="Vee V."/>
            <person name="English A."/>
            <person name="Wang M."/>
            <person name="Skinner E."/>
            <person name="Han Y."/>
            <person name="Muzny D.M."/>
            <person name="Worley K.C."/>
            <person name="Gibbs R.A."/>
        </authorList>
    </citation>
    <scope>NUCLEOTIDE SEQUENCE</scope>
</reference>
<dbReference type="OMA" id="ANADFMI"/>
<organism evidence="3 4">
    <name type="scientific">Strongylocentrotus purpuratus</name>
    <name type="common">Purple sea urchin</name>
    <dbReference type="NCBI Taxonomy" id="7668"/>
    <lineage>
        <taxon>Eukaryota</taxon>
        <taxon>Metazoa</taxon>
        <taxon>Echinodermata</taxon>
        <taxon>Eleutherozoa</taxon>
        <taxon>Echinozoa</taxon>
        <taxon>Echinoidea</taxon>
        <taxon>Euechinoidea</taxon>
        <taxon>Echinacea</taxon>
        <taxon>Camarodonta</taxon>
        <taxon>Echinidea</taxon>
        <taxon>Strongylocentrotidae</taxon>
        <taxon>Strongylocentrotus</taxon>
    </lineage>
</organism>
<protein>
    <submittedName>
        <fullName evidence="3">Uncharacterized protein</fullName>
    </submittedName>
</protein>
<evidence type="ECO:0000256" key="1">
    <source>
        <dbReference type="SAM" id="MobiDB-lite"/>
    </source>
</evidence>
<dbReference type="Proteomes" id="UP000007110">
    <property type="component" value="Unassembled WGS sequence"/>
</dbReference>
<dbReference type="KEGG" id="spu:100893683"/>
<feature type="chain" id="PRO_5029467158" evidence="2">
    <location>
        <begin position="25"/>
        <end position="197"/>
    </location>
</feature>